<proteinExistence type="predicted"/>
<dbReference type="EMBL" id="PFQB01000134">
    <property type="protein sequence ID" value="PJA11919.1"/>
    <property type="molecule type" value="Genomic_DNA"/>
</dbReference>
<dbReference type="InterPro" id="IPR027417">
    <property type="entry name" value="P-loop_NTPase"/>
</dbReference>
<gene>
    <name evidence="1" type="ORF">COX64_05225</name>
</gene>
<dbReference type="SUPFAM" id="SSF57802">
    <property type="entry name" value="Rubredoxin-like"/>
    <property type="match status" value="1"/>
</dbReference>
<dbReference type="Proteomes" id="UP000228952">
    <property type="component" value="Unassembled WGS sequence"/>
</dbReference>
<organism evidence="1 2">
    <name type="scientific">Candidatus Dojkabacteria bacterium CG_4_10_14_0_2_um_filter_Dojkabacteria_WS6_41_15</name>
    <dbReference type="NCBI Taxonomy" id="2014249"/>
    <lineage>
        <taxon>Bacteria</taxon>
        <taxon>Candidatus Dojkabacteria</taxon>
    </lineage>
</organism>
<dbReference type="AlphaFoldDB" id="A0A2M7W199"/>
<dbReference type="SUPFAM" id="SSF52540">
    <property type="entry name" value="P-loop containing nucleoside triphosphate hydrolases"/>
    <property type="match status" value="1"/>
</dbReference>
<reference evidence="2" key="1">
    <citation type="submission" date="2017-09" db="EMBL/GenBank/DDBJ databases">
        <title>Depth-based differentiation of microbial function through sediment-hosted aquifers and enrichment of novel symbionts in the deep terrestrial subsurface.</title>
        <authorList>
            <person name="Probst A.J."/>
            <person name="Ladd B."/>
            <person name="Jarett J.K."/>
            <person name="Geller-Mcgrath D.E."/>
            <person name="Sieber C.M.K."/>
            <person name="Emerson J.B."/>
            <person name="Anantharaman K."/>
            <person name="Thomas B.C."/>
            <person name="Malmstrom R."/>
            <person name="Stieglmeier M."/>
            <person name="Klingl A."/>
            <person name="Woyke T."/>
            <person name="Ryan C.M."/>
            <person name="Banfield J.F."/>
        </authorList>
    </citation>
    <scope>NUCLEOTIDE SEQUENCE [LARGE SCALE GENOMIC DNA]</scope>
</reference>
<name>A0A2M7W199_9BACT</name>
<evidence type="ECO:0000313" key="2">
    <source>
        <dbReference type="Proteomes" id="UP000228952"/>
    </source>
</evidence>
<sequence>MSDLVASIPVILLDGLLASGSSIISTLVGRSYSFTVINGNQYLRDLGVSTGFVTSPQGSFEHEIQLLDFYEYITKERAAVHDQVYTFLTGKIRLVKEPTLVHCTGYAAYALSKQLPVKHTFWLQATIDDRAERLLRKYQIRASKEQVTQLKQRLEEIDLHWEASLQKNLGISLHTVADAEHATVDTSNLTTELAFQKLASIDSFIDAYNSLAPLMPAYHEEWRRWRCLVCQLVVENNSVIAQCPRCHNADPDKFKDLD</sequence>
<accession>A0A2M7W199</accession>
<dbReference type="Gene3D" id="3.40.50.300">
    <property type="entry name" value="P-loop containing nucleotide triphosphate hydrolases"/>
    <property type="match status" value="1"/>
</dbReference>
<protein>
    <submittedName>
        <fullName evidence="1">Uncharacterized protein</fullName>
    </submittedName>
</protein>
<comment type="caution">
    <text evidence="1">The sequence shown here is derived from an EMBL/GenBank/DDBJ whole genome shotgun (WGS) entry which is preliminary data.</text>
</comment>
<evidence type="ECO:0000313" key="1">
    <source>
        <dbReference type="EMBL" id="PJA11919.1"/>
    </source>
</evidence>